<keyword evidence="3" id="KW-1185">Reference proteome</keyword>
<sequence length="189" mass="21518">MIGLIIGIIRFIMEFSYVIPPCGSGKPDPRPEFIKLIVGNVHYLHFGILLFFVTLIVSVSVSLLTEPIPEKCLYRLTFWTRFSDQPRVSIRQWRNETDDLAISNGKAKTEEPLEDLDETKSCGWLMLYKLCGFSSALEKKGENIPDKTPEELAKDASEFMIEDEKRARIVNGFALLAMVMAAFVWAFYA</sequence>
<protein>
    <recommendedName>
        <fullName evidence="4">Sodium/glucose cotransporter 4</fullName>
    </recommendedName>
</protein>
<evidence type="ECO:0000313" key="3">
    <source>
        <dbReference type="Proteomes" id="UP000326759"/>
    </source>
</evidence>
<reference evidence="2 3" key="1">
    <citation type="journal article" date="2019" name="PLoS Biol.">
        <title>Sex chromosomes control vertical transmission of feminizing Wolbachia symbionts in an isopod.</title>
        <authorList>
            <person name="Becking T."/>
            <person name="Chebbi M.A."/>
            <person name="Giraud I."/>
            <person name="Moumen B."/>
            <person name="Laverre T."/>
            <person name="Caubet Y."/>
            <person name="Peccoud J."/>
            <person name="Gilbert C."/>
            <person name="Cordaux R."/>
        </authorList>
    </citation>
    <scope>NUCLEOTIDE SEQUENCE [LARGE SCALE GENOMIC DNA]</scope>
    <source>
        <strain evidence="2">ANa2</strain>
        <tissue evidence="2">Whole body excluding digestive tract and cuticle</tissue>
    </source>
</reference>
<dbReference type="AlphaFoldDB" id="A0A5N5T502"/>
<name>A0A5N5T502_9CRUS</name>
<gene>
    <name evidence="2" type="ORF">Anas_08551</name>
</gene>
<dbReference type="OrthoDB" id="10489526at2759"/>
<dbReference type="PANTHER" id="PTHR11819:SF195">
    <property type="entry name" value="SODIUM_GLUCOSE COTRANSPORTER 4"/>
    <property type="match status" value="1"/>
</dbReference>
<keyword evidence="1" id="KW-1133">Transmembrane helix</keyword>
<accession>A0A5N5T502</accession>
<proteinExistence type="predicted"/>
<dbReference type="Proteomes" id="UP000326759">
    <property type="component" value="Unassembled WGS sequence"/>
</dbReference>
<dbReference type="GO" id="GO:0005886">
    <property type="term" value="C:plasma membrane"/>
    <property type="evidence" value="ECO:0007669"/>
    <property type="project" value="TreeGrafter"/>
</dbReference>
<comment type="caution">
    <text evidence="2">The sequence shown here is derived from an EMBL/GenBank/DDBJ whole genome shotgun (WGS) entry which is preliminary data.</text>
</comment>
<dbReference type="EMBL" id="SEYY01009977">
    <property type="protein sequence ID" value="KAB7501661.1"/>
    <property type="molecule type" value="Genomic_DNA"/>
</dbReference>
<keyword evidence="1" id="KW-0812">Transmembrane</keyword>
<keyword evidence="1" id="KW-0472">Membrane</keyword>
<evidence type="ECO:0000256" key="1">
    <source>
        <dbReference type="SAM" id="Phobius"/>
    </source>
</evidence>
<organism evidence="2 3">
    <name type="scientific">Armadillidium nasatum</name>
    <dbReference type="NCBI Taxonomy" id="96803"/>
    <lineage>
        <taxon>Eukaryota</taxon>
        <taxon>Metazoa</taxon>
        <taxon>Ecdysozoa</taxon>
        <taxon>Arthropoda</taxon>
        <taxon>Crustacea</taxon>
        <taxon>Multicrustacea</taxon>
        <taxon>Malacostraca</taxon>
        <taxon>Eumalacostraca</taxon>
        <taxon>Peracarida</taxon>
        <taxon>Isopoda</taxon>
        <taxon>Oniscidea</taxon>
        <taxon>Crinocheta</taxon>
        <taxon>Armadillidiidae</taxon>
        <taxon>Armadillidium</taxon>
    </lineage>
</organism>
<evidence type="ECO:0008006" key="4">
    <source>
        <dbReference type="Google" id="ProtNLM"/>
    </source>
</evidence>
<feature type="transmembrane region" description="Helical" evidence="1">
    <location>
        <begin position="43"/>
        <end position="65"/>
    </location>
</feature>
<feature type="transmembrane region" description="Helical" evidence="1">
    <location>
        <begin position="169"/>
        <end position="188"/>
    </location>
</feature>
<dbReference type="PANTHER" id="PTHR11819">
    <property type="entry name" value="SOLUTE CARRIER FAMILY 5"/>
    <property type="match status" value="1"/>
</dbReference>
<dbReference type="GO" id="GO:0005412">
    <property type="term" value="F:D-glucose:sodium symporter activity"/>
    <property type="evidence" value="ECO:0007669"/>
    <property type="project" value="TreeGrafter"/>
</dbReference>
<evidence type="ECO:0000313" key="2">
    <source>
        <dbReference type="EMBL" id="KAB7501661.1"/>
    </source>
</evidence>